<proteinExistence type="predicted"/>
<dbReference type="RefSeq" id="WP_420905045.1">
    <property type="nucleotide sequence ID" value="NZ_BAAFGK010000004.1"/>
</dbReference>
<dbReference type="InterPro" id="IPR021754">
    <property type="entry name" value="DUF3320"/>
</dbReference>
<feature type="domain" description="DNA2/NAM7 helicase helicase" evidence="2">
    <location>
        <begin position="933"/>
        <end position="973"/>
    </location>
</feature>
<dbReference type="SUPFAM" id="SSF52540">
    <property type="entry name" value="P-loop containing nucleoside triphosphate hydrolases"/>
    <property type="match status" value="2"/>
</dbReference>
<evidence type="ECO:0000259" key="4">
    <source>
        <dbReference type="Pfam" id="PF18741"/>
    </source>
</evidence>
<dbReference type="Pfam" id="PF13086">
    <property type="entry name" value="AAA_11"/>
    <property type="match status" value="2"/>
</dbReference>
<dbReference type="Pfam" id="PF18741">
    <property type="entry name" value="MTES_1575"/>
    <property type="match status" value="1"/>
</dbReference>
<evidence type="ECO:0000259" key="1">
    <source>
        <dbReference type="Pfam" id="PF11784"/>
    </source>
</evidence>
<dbReference type="Pfam" id="PF11784">
    <property type="entry name" value="DUF3320"/>
    <property type="match status" value="1"/>
</dbReference>
<dbReference type="EMBL" id="BAAFGK010000004">
    <property type="protein sequence ID" value="GAB0057353.1"/>
    <property type="molecule type" value="Genomic_DNA"/>
</dbReference>
<dbReference type="Gene3D" id="3.40.960.10">
    <property type="entry name" value="VSR Endonuclease"/>
    <property type="match status" value="1"/>
</dbReference>
<dbReference type="InterPro" id="IPR045055">
    <property type="entry name" value="DNA2/NAM7-like"/>
</dbReference>
<protein>
    <recommendedName>
        <fullName evidence="7">DNA helicase</fullName>
    </recommendedName>
</protein>
<evidence type="ECO:0000313" key="5">
    <source>
        <dbReference type="EMBL" id="GAB0057353.1"/>
    </source>
</evidence>
<dbReference type="InterPro" id="IPR025103">
    <property type="entry name" value="DUF4011"/>
</dbReference>
<keyword evidence="6" id="KW-1185">Reference proteome</keyword>
<dbReference type="InterPro" id="IPR041677">
    <property type="entry name" value="DNA2/NAM7_AAA_11"/>
</dbReference>
<dbReference type="PANTHER" id="PTHR10887:SF530">
    <property type="entry name" value="SUPERFAMILY I DNA HELICASES"/>
    <property type="match status" value="1"/>
</dbReference>
<evidence type="ECO:0000259" key="3">
    <source>
        <dbReference type="Pfam" id="PF13087"/>
    </source>
</evidence>
<dbReference type="Pfam" id="PF13087">
    <property type="entry name" value="AAA_12"/>
    <property type="match status" value="1"/>
</dbReference>
<feature type="domain" description="DUF3320" evidence="1">
    <location>
        <begin position="1413"/>
        <end position="1458"/>
    </location>
</feature>
<dbReference type="InterPro" id="IPR041679">
    <property type="entry name" value="DNA2/NAM7-like_C"/>
</dbReference>
<dbReference type="PANTHER" id="PTHR10887">
    <property type="entry name" value="DNA2/NAM7 HELICASE FAMILY"/>
    <property type="match status" value="1"/>
</dbReference>
<gene>
    <name evidence="5" type="ORF">SIID45300_01680</name>
</gene>
<dbReference type="InterPro" id="IPR047187">
    <property type="entry name" value="SF1_C_Upf1"/>
</dbReference>
<sequence>MAGRVDKLLEDARRKLVETGSRNRLIHANRANKRAISLNIVNRRSEDLFEMLRLSNRRMRFKELIKDADEDQDELPLFDFDYDCAIAGGYQELVLWTPYGPSTLQRRLLRLFTDSKTAEEEQGVNILYLALGFLVWFEDKASSVQRESPLILLPVELVRNERGSTFDLRARDDDIVTNMPLRQRLWADFNVTLPEIEESDNWSPSSYFAAVRDAIGNQSSWSIDEEAIQLGFFSFSKLLMLRDLHPDTWSGTKTTLNDHPLIQRLLLEGFSHEEPLFGDNEKLDQRLDPSNIIQVVDADSSQTRVIEEVRAGRNLIVQGPPGTGKSQTITNIIAAAVYDGKSVLFVAEKMAALKIVHDRLVKAGLRDICLELHSRNANKKAVVQELGRTLTAGLSIPGHATTPDALRKSRDQLNRIADLLHRNVPGCDFSPFSAMAEISGFFGRRVPPPTLRMENLHLLTNAQRDQIVAAIANYVETLQKAGTPEAHPFSGTRSLDLQPTDLQRLADELNQVCKAMGSILNALKGSFPAGNRQLRLQDAKSIIDFLEFARSMPDCSEAEVMLFLSRPDDQALGTALHAGQDWQSVREKEAALYTEAALTFPLDDLRTRIYHGVCSFWSRLFGGYREASRALQVLVNVPTPKEPEKKLALIDTLLSLQRIRATLAQNEALLSSALGGFWRGESTDFTRMISIHEWVQALRSTYKNNATQAVIQKLASKRQTAANHKADWMRLHEAATVALRVVSDRLDLVEANDTRLFRHPLEDLHARFTRMSQEIHRYSEWVSLERNKQTVISSGLLSLIESLEKRSLPASRATDEFLYALAESRWTHARRLLPELTEVAQSNRDQMVKSFCHFDRKHFTDVQKTIHARHLEQLPKGAAGEMGFIRGEIGKTRGHKSIRRLMEAAGRMVCRIKPVFLMSPISVAQFLPVGSLEFDMLVIDEASQVRPEDALGAIARVKQLVVVGDQKQLPPTSFFDRLSDNAPEEEADEADAGGRIYGTARATELESILTLCQARGIRSSMLRWHYRSKDPSLIQVSNHEFYENQLILPPSPRQMNRDYGLKFTRVAGVYIPKGHGGGRPGTNRIEAEQIATAVAKHARDWPTLSLGVVAFSRVQSDMITEVLEIRRRKDEVLDSFLREGKVEDAFVKNIENVQGDERDVILISVGYGPHEPNGVLASMNFGPVNGEGGPRRLNVLFSRARIRCEVFASFDPSQIDLNRTQNEGPQILKRFLEFAKSGILDEQLLAGGMADSPFESDVASVIAGLGYQPDLQVGSAGFRIDIGVRHPETHGHYILAVECDGATWHSAIWARERDRLRQDVLEGLGWNFHRIWSTDWFQRRESEISRLKQALEDARTTQTSIALHNASNKKKPDPLSVQPVNDAPVNYDALKASSLKVPPYRKSDVRVSTIREPHEVSPWEMAGYVSKVVQVEGPIHTDEVVRRIVVAFGKQRSGARIDQAVLSGLREAEHQQRIISEGPFWLLPEHKEKVPIRDRASESAPTTRPEYLAPLEILAAARMIEAESGSVGDEELVRSVARLLGFARLGRDLNEWITQTLANRSSENLDAPSIPAQSSTVRG</sequence>
<dbReference type="InterPro" id="IPR027417">
    <property type="entry name" value="P-loop_NTPase"/>
</dbReference>
<evidence type="ECO:0000259" key="2">
    <source>
        <dbReference type="Pfam" id="PF13086"/>
    </source>
</evidence>
<dbReference type="InterPro" id="IPR011335">
    <property type="entry name" value="Restrct_endonuc-II-like"/>
</dbReference>
<dbReference type="SUPFAM" id="SSF52980">
    <property type="entry name" value="Restriction endonuclease-like"/>
    <property type="match status" value="1"/>
</dbReference>
<dbReference type="Proteomes" id="UP001628193">
    <property type="component" value="Unassembled WGS sequence"/>
</dbReference>
<evidence type="ECO:0000313" key="6">
    <source>
        <dbReference type="Proteomes" id="UP001628193"/>
    </source>
</evidence>
<dbReference type="Gene3D" id="3.40.50.300">
    <property type="entry name" value="P-loop containing nucleotide triphosphate hydrolases"/>
    <property type="match status" value="3"/>
</dbReference>
<comment type="caution">
    <text evidence="5">The sequence shown here is derived from an EMBL/GenBank/DDBJ whole genome shotgun (WGS) entry which is preliminary data.</text>
</comment>
<dbReference type="CDD" id="cd18808">
    <property type="entry name" value="SF1_C_Upf1"/>
    <property type="match status" value="1"/>
</dbReference>
<organism evidence="5 6">
    <name type="scientific">Candidatus Magnetaquiglobus chichijimensis</name>
    <dbReference type="NCBI Taxonomy" id="3141448"/>
    <lineage>
        <taxon>Bacteria</taxon>
        <taxon>Pseudomonadati</taxon>
        <taxon>Pseudomonadota</taxon>
        <taxon>Magnetococcia</taxon>
        <taxon>Magnetococcales</taxon>
        <taxon>Candidatus Magnetaquicoccaceae</taxon>
        <taxon>Candidatus Magnetaquiglobus</taxon>
    </lineage>
</organism>
<evidence type="ECO:0008006" key="7">
    <source>
        <dbReference type="Google" id="ProtNLM"/>
    </source>
</evidence>
<feature type="domain" description="Restriction endonuclease type II-like" evidence="4">
    <location>
        <begin position="1254"/>
        <end position="1351"/>
    </location>
</feature>
<reference evidence="5 6" key="1">
    <citation type="submission" date="2024-09" db="EMBL/GenBank/DDBJ databases">
        <title>Draft genome sequence of Candidatus Magnetaquicoccaceae bacterium FCR-1.</title>
        <authorList>
            <person name="Shimoshige H."/>
            <person name="Shimamura S."/>
            <person name="Taoka A."/>
            <person name="Kobayashi H."/>
            <person name="Maekawa T."/>
        </authorList>
    </citation>
    <scope>NUCLEOTIDE SEQUENCE [LARGE SCALE GENOMIC DNA]</scope>
    <source>
        <strain evidence="5 6">FCR-1</strain>
    </source>
</reference>
<dbReference type="Pfam" id="PF13195">
    <property type="entry name" value="DUF4011"/>
    <property type="match status" value="1"/>
</dbReference>
<accession>A0ABQ0C8Z1</accession>
<dbReference type="InterPro" id="IPR049468">
    <property type="entry name" value="Restrct_endonuc-II-like_dom"/>
</dbReference>
<feature type="domain" description="DNA2/NAM7 helicase-like C-terminal" evidence="3">
    <location>
        <begin position="1011"/>
        <end position="1206"/>
    </location>
</feature>
<name>A0ABQ0C8Z1_9PROT</name>
<feature type="domain" description="DNA2/NAM7 helicase helicase" evidence="2">
    <location>
        <begin position="299"/>
        <end position="362"/>
    </location>
</feature>